<dbReference type="InterPro" id="IPR032675">
    <property type="entry name" value="LRR_dom_sf"/>
</dbReference>
<dbReference type="Proteomes" id="UP001153555">
    <property type="component" value="Unassembled WGS sequence"/>
</dbReference>
<keyword evidence="7" id="KW-0808">Transferase</keyword>
<protein>
    <submittedName>
        <fullName evidence="7">LRR receptor-like serine/threonine-protein kinase FLS2</fullName>
    </submittedName>
</protein>
<keyword evidence="3" id="KW-0812">Transmembrane</keyword>
<gene>
    <name evidence="7" type="ORF">SHERM_19674</name>
</gene>
<feature type="non-terminal residue" evidence="7">
    <location>
        <position position="1"/>
    </location>
</feature>
<name>A0A9N7R9U0_STRHE</name>
<comment type="subcellular location">
    <subcellularLocation>
        <location evidence="1">Membrane</location>
    </subcellularLocation>
</comment>
<organism evidence="7 8">
    <name type="scientific">Striga hermonthica</name>
    <name type="common">Purple witchweed</name>
    <name type="synonym">Buchnera hermonthica</name>
    <dbReference type="NCBI Taxonomy" id="68872"/>
    <lineage>
        <taxon>Eukaryota</taxon>
        <taxon>Viridiplantae</taxon>
        <taxon>Streptophyta</taxon>
        <taxon>Embryophyta</taxon>
        <taxon>Tracheophyta</taxon>
        <taxon>Spermatophyta</taxon>
        <taxon>Magnoliopsida</taxon>
        <taxon>eudicotyledons</taxon>
        <taxon>Gunneridae</taxon>
        <taxon>Pentapetalae</taxon>
        <taxon>asterids</taxon>
        <taxon>lamiids</taxon>
        <taxon>Lamiales</taxon>
        <taxon>Orobanchaceae</taxon>
        <taxon>Buchnereae</taxon>
        <taxon>Striga</taxon>
    </lineage>
</organism>
<keyword evidence="6" id="KW-0472">Membrane</keyword>
<dbReference type="Gene3D" id="3.80.10.10">
    <property type="entry name" value="Ribonuclease Inhibitor"/>
    <property type="match status" value="2"/>
</dbReference>
<dbReference type="GO" id="GO:0016301">
    <property type="term" value="F:kinase activity"/>
    <property type="evidence" value="ECO:0007669"/>
    <property type="project" value="UniProtKB-KW"/>
</dbReference>
<keyword evidence="8" id="KW-1185">Reference proteome</keyword>
<dbReference type="EMBL" id="CACSLK010021986">
    <property type="protein sequence ID" value="CAA0822075.1"/>
    <property type="molecule type" value="Genomic_DNA"/>
</dbReference>
<evidence type="ECO:0000256" key="6">
    <source>
        <dbReference type="ARBA" id="ARBA00023136"/>
    </source>
</evidence>
<evidence type="ECO:0000256" key="5">
    <source>
        <dbReference type="ARBA" id="ARBA00022989"/>
    </source>
</evidence>
<evidence type="ECO:0000313" key="8">
    <source>
        <dbReference type="Proteomes" id="UP001153555"/>
    </source>
</evidence>
<dbReference type="SUPFAM" id="SSF52058">
    <property type="entry name" value="L domain-like"/>
    <property type="match status" value="1"/>
</dbReference>
<comment type="caution">
    <text evidence="7">The sequence shown here is derived from an EMBL/GenBank/DDBJ whole genome shotgun (WGS) entry which is preliminary data.</text>
</comment>
<dbReference type="PANTHER" id="PTHR27008">
    <property type="entry name" value="OS04G0122200 PROTEIN"/>
    <property type="match status" value="1"/>
</dbReference>
<feature type="non-terminal residue" evidence="7">
    <location>
        <position position="415"/>
    </location>
</feature>
<dbReference type="AlphaFoldDB" id="A0A9N7R9U0"/>
<dbReference type="FunFam" id="3.80.10.10:FF:000221">
    <property type="entry name" value="Leucine-rich repeat receptor-like protein kinase PXL1"/>
    <property type="match status" value="1"/>
</dbReference>
<dbReference type="Pfam" id="PF00560">
    <property type="entry name" value="LRR_1"/>
    <property type="match status" value="4"/>
</dbReference>
<evidence type="ECO:0000256" key="3">
    <source>
        <dbReference type="ARBA" id="ARBA00022692"/>
    </source>
</evidence>
<keyword evidence="4" id="KW-0677">Repeat</keyword>
<dbReference type="InterPro" id="IPR051809">
    <property type="entry name" value="Plant_receptor-like_S/T_kinase"/>
</dbReference>
<dbReference type="GO" id="GO:0016020">
    <property type="term" value="C:membrane"/>
    <property type="evidence" value="ECO:0007669"/>
    <property type="project" value="UniProtKB-SubCell"/>
</dbReference>
<dbReference type="PRINTS" id="PR00019">
    <property type="entry name" value="LEURICHRPT"/>
</dbReference>
<evidence type="ECO:0000313" key="7">
    <source>
        <dbReference type="EMBL" id="CAA0822075.1"/>
    </source>
</evidence>
<dbReference type="InterPro" id="IPR001611">
    <property type="entry name" value="Leu-rich_rpt"/>
</dbReference>
<dbReference type="OrthoDB" id="1060944at2759"/>
<dbReference type="PANTHER" id="PTHR27008:SF593">
    <property type="entry name" value="OS02G0615800 PROTEIN"/>
    <property type="match status" value="1"/>
</dbReference>
<keyword evidence="7" id="KW-0675">Receptor</keyword>
<keyword evidence="5" id="KW-1133">Transmembrane helix</keyword>
<reference evidence="7" key="1">
    <citation type="submission" date="2019-12" db="EMBL/GenBank/DDBJ databases">
        <authorList>
            <person name="Scholes J."/>
        </authorList>
    </citation>
    <scope>NUCLEOTIDE SEQUENCE</scope>
</reference>
<keyword evidence="7" id="KW-0418">Kinase</keyword>
<evidence type="ECO:0000256" key="4">
    <source>
        <dbReference type="ARBA" id="ARBA00022737"/>
    </source>
</evidence>
<sequence>HNLIWAANLSLLESIDMCHVNLSTTNDHFATVLSTFHSLELLSLSHRGLYNTYLPHTSCLNSTLSTNIQHQDLSNNLFKGGIPCFLCNMTSLHFLDLFSNQYTSLDPHFLLSRNLQYLNLEGNSLNYSTDWISNLLWDKCHLKSLNLGNNHFHGDISVLLIKNLSRCWSHNLENLELWSNDFNGQFPKELGELKQLKELDLSDNKLTGPIPINLSRCWSHNMENLELWSNNFYGQLPEELGKLKQLKWLDLSDNNLSGPIPTIVGQLSDLEWIDIYGNTFEGTLIEAHFKKLFKLKGFRTGSNMLTFRNLLSGHLPQCWANLSYLRVATLSSNKLSGPIPNSISGAYSLGWLQLSNSFIRKLPPNLKNCTQLMGLDIGDNKLSGKVPEWIGNNLLNLAILRLRNNKFYGDIPSSF</sequence>
<dbReference type="SUPFAM" id="SSF52047">
    <property type="entry name" value="RNI-like"/>
    <property type="match status" value="1"/>
</dbReference>
<keyword evidence="2" id="KW-0433">Leucine-rich repeat</keyword>
<accession>A0A9N7R9U0</accession>
<proteinExistence type="predicted"/>
<evidence type="ECO:0000256" key="1">
    <source>
        <dbReference type="ARBA" id="ARBA00004370"/>
    </source>
</evidence>
<evidence type="ECO:0000256" key="2">
    <source>
        <dbReference type="ARBA" id="ARBA00022614"/>
    </source>
</evidence>